<keyword evidence="2" id="KW-1185">Reference proteome</keyword>
<dbReference type="Proteomes" id="UP001482620">
    <property type="component" value="Unassembled WGS sequence"/>
</dbReference>
<organism evidence="1 2">
    <name type="scientific">Ilyodon furcidens</name>
    <name type="common">goldbreast splitfin</name>
    <dbReference type="NCBI Taxonomy" id="33524"/>
    <lineage>
        <taxon>Eukaryota</taxon>
        <taxon>Metazoa</taxon>
        <taxon>Chordata</taxon>
        <taxon>Craniata</taxon>
        <taxon>Vertebrata</taxon>
        <taxon>Euteleostomi</taxon>
        <taxon>Actinopterygii</taxon>
        <taxon>Neopterygii</taxon>
        <taxon>Teleostei</taxon>
        <taxon>Neoteleostei</taxon>
        <taxon>Acanthomorphata</taxon>
        <taxon>Ovalentaria</taxon>
        <taxon>Atherinomorphae</taxon>
        <taxon>Cyprinodontiformes</taxon>
        <taxon>Goodeidae</taxon>
        <taxon>Ilyodon</taxon>
    </lineage>
</organism>
<name>A0ABV0T9Z9_9TELE</name>
<evidence type="ECO:0000313" key="1">
    <source>
        <dbReference type="EMBL" id="MEQ2229644.1"/>
    </source>
</evidence>
<evidence type="ECO:0000313" key="2">
    <source>
        <dbReference type="Proteomes" id="UP001482620"/>
    </source>
</evidence>
<comment type="caution">
    <text evidence="1">The sequence shown here is derived from an EMBL/GenBank/DDBJ whole genome shotgun (WGS) entry which is preliminary data.</text>
</comment>
<sequence>MDSCRRTLLWKPAGKHVRFGLIQPICAPLSQFWFLCLDQLGRKWQRGLTSVTWSPAEVMTVGVRMQMCTFVSWNSNPKGSVNPNSIYIPQGLQQHISLIRDKSTQ</sequence>
<proteinExistence type="predicted"/>
<accession>A0ABV0T9Z9</accession>
<gene>
    <name evidence="1" type="ORF">ILYODFUR_020907</name>
</gene>
<protein>
    <submittedName>
        <fullName evidence="1">Uncharacterized protein</fullName>
    </submittedName>
</protein>
<dbReference type="EMBL" id="JAHRIQ010025359">
    <property type="protein sequence ID" value="MEQ2229644.1"/>
    <property type="molecule type" value="Genomic_DNA"/>
</dbReference>
<reference evidence="1 2" key="1">
    <citation type="submission" date="2021-06" db="EMBL/GenBank/DDBJ databases">
        <authorList>
            <person name="Palmer J.M."/>
        </authorList>
    </citation>
    <scope>NUCLEOTIDE SEQUENCE [LARGE SCALE GENOMIC DNA]</scope>
    <source>
        <strain evidence="2">if_2019</strain>
        <tissue evidence="1">Muscle</tissue>
    </source>
</reference>